<dbReference type="PROSITE" id="PS00614">
    <property type="entry name" value="IGPS"/>
    <property type="match status" value="1"/>
</dbReference>
<dbReference type="SUPFAM" id="SSF51366">
    <property type="entry name" value="Ribulose-phoshate binding barrel"/>
    <property type="match status" value="1"/>
</dbReference>
<accession>A0A1N7RKJ3</accession>
<evidence type="ECO:0000256" key="8">
    <source>
        <dbReference type="HAMAP-Rule" id="MF_00134"/>
    </source>
</evidence>
<keyword evidence="11" id="KW-1185">Reference proteome</keyword>
<dbReference type="RefSeq" id="WP_087732417.1">
    <property type="nucleotide sequence ID" value="NZ_CYGY02000005.1"/>
</dbReference>
<dbReference type="GO" id="GO:0004640">
    <property type="term" value="F:phosphoribosylanthranilate isomerase activity"/>
    <property type="evidence" value="ECO:0007669"/>
    <property type="project" value="TreeGrafter"/>
</dbReference>
<reference evidence="10" key="1">
    <citation type="submission" date="2016-12" db="EMBL/GenBank/DDBJ databases">
        <authorList>
            <person name="Moulin L."/>
        </authorList>
    </citation>
    <scope>NUCLEOTIDE SEQUENCE [LARGE SCALE GENOMIC DNA]</scope>
    <source>
        <strain evidence="10">STM 7183</strain>
    </source>
</reference>
<comment type="caution">
    <text evidence="10">The sequence shown here is derived from an EMBL/GenBank/DDBJ whole genome shotgun (WGS) entry which is preliminary data.</text>
</comment>
<dbReference type="CDD" id="cd00331">
    <property type="entry name" value="IGPS"/>
    <property type="match status" value="1"/>
</dbReference>
<dbReference type="EC" id="4.1.1.48" evidence="8"/>
<dbReference type="InterPro" id="IPR011060">
    <property type="entry name" value="RibuloseP-bd_barrel"/>
</dbReference>
<dbReference type="UniPathway" id="UPA00035">
    <property type="reaction ID" value="UER00043"/>
</dbReference>
<keyword evidence="6 8" id="KW-0057">Aromatic amino acid biosynthesis</keyword>
<dbReference type="NCBIfam" id="NF001373">
    <property type="entry name" value="PRK00278.1-6"/>
    <property type="match status" value="1"/>
</dbReference>
<dbReference type="Gene3D" id="3.20.20.70">
    <property type="entry name" value="Aldolase class I"/>
    <property type="match status" value="1"/>
</dbReference>
<keyword evidence="3 8" id="KW-0028">Amino-acid biosynthesis</keyword>
<organism evidence="10 11">
    <name type="scientific">Paraburkholderia piptadeniae</name>
    <dbReference type="NCBI Taxonomy" id="1701573"/>
    <lineage>
        <taxon>Bacteria</taxon>
        <taxon>Pseudomonadati</taxon>
        <taxon>Pseudomonadota</taxon>
        <taxon>Betaproteobacteria</taxon>
        <taxon>Burkholderiales</taxon>
        <taxon>Burkholderiaceae</taxon>
        <taxon>Paraburkholderia</taxon>
    </lineage>
</organism>
<dbReference type="OrthoDB" id="9804217at2"/>
<keyword evidence="7 8" id="KW-0456">Lyase</keyword>
<evidence type="ECO:0000256" key="7">
    <source>
        <dbReference type="ARBA" id="ARBA00023239"/>
    </source>
</evidence>
<dbReference type="GO" id="GO:0004425">
    <property type="term" value="F:indole-3-glycerol-phosphate synthase activity"/>
    <property type="evidence" value="ECO:0007669"/>
    <property type="project" value="UniProtKB-UniRule"/>
</dbReference>
<evidence type="ECO:0000256" key="4">
    <source>
        <dbReference type="ARBA" id="ARBA00022793"/>
    </source>
</evidence>
<feature type="domain" description="Indole-3-glycerol phosphate synthase" evidence="9">
    <location>
        <begin position="5"/>
        <end position="256"/>
    </location>
</feature>
<protein>
    <recommendedName>
        <fullName evidence="8">Indole-3-glycerol phosphate synthase</fullName>
        <shortName evidence="8">IGPS</shortName>
        <ecNumber evidence="8">4.1.1.48</ecNumber>
    </recommendedName>
</protein>
<dbReference type="Pfam" id="PF00218">
    <property type="entry name" value="IGPS"/>
    <property type="match status" value="1"/>
</dbReference>
<dbReference type="AlphaFoldDB" id="A0A1N7RKJ3"/>
<evidence type="ECO:0000256" key="3">
    <source>
        <dbReference type="ARBA" id="ARBA00022605"/>
    </source>
</evidence>
<sequence length="261" mass="28840">MSDILDRIIDVKREEVRIAQQSATLEELRLQASTRDVRDFVGAIRAKHEAGLAAVISEVKKASPSKGVLREHFVPADIARSYAKHGAACLSVLTDVQFFQGSAQYLEEARAACTLPVLRKDFIVDQYQILEARAMGADAILLIVAALETAKMQDLEAYAHSLGLAVLVEVHDKNELVEALTLKTPLIGVNNRNLRTFETSIETTLGLLDMIPEDRIVVTESGILSRADVERMRAMDVNTFLVGEAFMRAEEPGAELARMFF</sequence>
<evidence type="ECO:0000256" key="1">
    <source>
        <dbReference type="ARBA" id="ARBA00001633"/>
    </source>
</evidence>
<dbReference type="GO" id="GO:0000162">
    <property type="term" value="P:L-tryptophan biosynthetic process"/>
    <property type="evidence" value="ECO:0007669"/>
    <property type="project" value="UniProtKB-UniRule"/>
</dbReference>
<evidence type="ECO:0000256" key="2">
    <source>
        <dbReference type="ARBA" id="ARBA00004696"/>
    </source>
</evidence>
<comment type="catalytic activity">
    <reaction evidence="1 8">
        <text>1-(2-carboxyphenylamino)-1-deoxy-D-ribulose 5-phosphate + H(+) = (1S,2R)-1-C-(indol-3-yl)glycerol 3-phosphate + CO2 + H2O</text>
        <dbReference type="Rhea" id="RHEA:23476"/>
        <dbReference type="ChEBI" id="CHEBI:15377"/>
        <dbReference type="ChEBI" id="CHEBI:15378"/>
        <dbReference type="ChEBI" id="CHEBI:16526"/>
        <dbReference type="ChEBI" id="CHEBI:58613"/>
        <dbReference type="ChEBI" id="CHEBI:58866"/>
        <dbReference type="EC" id="4.1.1.48"/>
    </reaction>
</comment>
<dbReference type="Proteomes" id="UP000195569">
    <property type="component" value="Unassembled WGS sequence"/>
</dbReference>
<dbReference type="InterPro" id="IPR045186">
    <property type="entry name" value="Indole-3-glycerol_P_synth"/>
</dbReference>
<proteinExistence type="inferred from homology"/>
<dbReference type="NCBIfam" id="NF001377">
    <property type="entry name" value="PRK00278.2-4"/>
    <property type="match status" value="1"/>
</dbReference>
<dbReference type="InterPro" id="IPR013798">
    <property type="entry name" value="Indole-3-glycerol_P_synth_dom"/>
</dbReference>
<dbReference type="FunFam" id="3.20.20.70:FF:000024">
    <property type="entry name" value="Indole-3-glycerol phosphate synthase"/>
    <property type="match status" value="1"/>
</dbReference>
<dbReference type="PANTHER" id="PTHR22854:SF2">
    <property type="entry name" value="INDOLE-3-GLYCEROL-PHOSPHATE SYNTHASE"/>
    <property type="match status" value="1"/>
</dbReference>
<comment type="pathway">
    <text evidence="2 8">Amino-acid biosynthesis; L-tryptophan biosynthesis; L-tryptophan from chorismate: step 4/5.</text>
</comment>
<dbReference type="PANTHER" id="PTHR22854">
    <property type="entry name" value="TRYPTOPHAN BIOSYNTHESIS PROTEIN"/>
    <property type="match status" value="1"/>
</dbReference>
<dbReference type="InterPro" id="IPR013785">
    <property type="entry name" value="Aldolase_TIM"/>
</dbReference>
<gene>
    <name evidence="8 10" type="primary">trpC</name>
    <name evidence="10" type="ORF">BN2476_50015</name>
</gene>
<evidence type="ECO:0000259" key="9">
    <source>
        <dbReference type="Pfam" id="PF00218"/>
    </source>
</evidence>
<name>A0A1N7RKJ3_9BURK</name>
<dbReference type="HAMAP" id="MF_00134_B">
    <property type="entry name" value="IGPS_B"/>
    <property type="match status" value="1"/>
</dbReference>
<keyword evidence="5 8" id="KW-0822">Tryptophan biosynthesis</keyword>
<evidence type="ECO:0000256" key="5">
    <source>
        <dbReference type="ARBA" id="ARBA00022822"/>
    </source>
</evidence>
<evidence type="ECO:0000256" key="6">
    <source>
        <dbReference type="ARBA" id="ARBA00023141"/>
    </source>
</evidence>
<comment type="similarity">
    <text evidence="8">Belongs to the TrpC family.</text>
</comment>
<evidence type="ECO:0000313" key="10">
    <source>
        <dbReference type="EMBL" id="SIT35630.1"/>
    </source>
</evidence>
<dbReference type="InterPro" id="IPR001468">
    <property type="entry name" value="Indole-3-GlycerolPSynthase_CS"/>
</dbReference>
<keyword evidence="4 8" id="KW-0210">Decarboxylase</keyword>
<evidence type="ECO:0000313" key="11">
    <source>
        <dbReference type="Proteomes" id="UP000195569"/>
    </source>
</evidence>
<dbReference type="EMBL" id="CYGY02000005">
    <property type="protein sequence ID" value="SIT35630.1"/>
    <property type="molecule type" value="Genomic_DNA"/>
</dbReference>